<dbReference type="SUPFAM" id="SSF103473">
    <property type="entry name" value="MFS general substrate transporter"/>
    <property type="match status" value="1"/>
</dbReference>
<dbReference type="PANTHER" id="PTHR43124">
    <property type="entry name" value="PURINE EFFLUX PUMP PBUE"/>
    <property type="match status" value="1"/>
</dbReference>
<protein>
    <submittedName>
        <fullName evidence="8">MFS transporter</fullName>
    </submittedName>
</protein>
<dbReference type="Gene3D" id="1.20.1250.20">
    <property type="entry name" value="MFS general substrate transporter like domains"/>
    <property type="match status" value="2"/>
</dbReference>
<evidence type="ECO:0000313" key="8">
    <source>
        <dbReference type="EMBL" id="MCE7003075.1"/>
    </source>
</evidence>
<dbReference type="PROSITE" id="PS50850">
    <property type="entry name" value="MFS"/>
    <property type="match status" value="1"/>
</dbReference>
<evidence type="ECO:0000256" key="5">
    <source>
        <dbReference type="ARBA" id="ARBA00023136"/>
    </source>
</evidence>
<feature type="transmembrane region" description="Helical" evidence="6">
    <location>
        <begin position="332"/>
        <end position="351"/>
    </location>
</feature>
<organism evidence="8 9">
    <name type="scientific">Kibdelosporangium philippinense</name>
    <dbReference type="NCBI Taxonomy" id="211113"/>
    <lineage>
        <taxon>Bacteria</taxon>
        <taxon>Bacillati</taxon>
        <taxon>Actinomycetota</taxon>
        <taxon>Actinomycetes</taxon>
        <taxon>Pseudonocardiales</taxon>
        <taxon>Pseudonocardiaceae</taxon>
        <taxon>Kibdelosporangium</taxon>
    </lineage>
</organism>
<feature type="transmembrane region" description="Helical" evidence="6">
    <location>
        <begin position="105"/>
        <end position="126"/>
    </location>
</feature>
<dbReference type="RefSeq" id="WP_233724636.1">
    <property type="nucleotide sequence ID" value="NZ_JAJVCN010000001.1"/>
</dbReference>
<keyword evidence="4 6" id="KW-1133">Transmembrane helix</keyword>
<feature type="transmembrane region" description="Helical" evidence="6">
    <location>
        <begin position="206"/>
        <end position="227"/>
    </location>
</feature>
<feature type="transmembrane region" description="Helical" evidence="6">
    <location>
        <begin position="167"/>
        <end position="185"/>
    </location>
</feature>
<feature type="transmembrane region" description="Helical" evidence="6">
    <location>
        <begin position="53"/>
        <end position="73"/>
    </location>
</feature>
<keyword evidence="9" id="KW-1185">Reference proteome</keyword>
<feature type="domain" description="Major facilitator superfamily (MFS) profile" evidence="7">
    <location>
        <begin position="15"/>
        <end position="385"/>
    </location>
</feature>
<dbReference type="InterPro" id="IPR036259">
    <property type="entry name" value="MFS_trans_sf"/>
</dbReference>
<evidence type="ECO:0000256" key="3">
    <source>
        <dbReference type="ARBA" id="ARBA00022692"/>
    </source>
</evidence>
<dbReference type="Pfam" id="PF07690">
    <property type="entry name" value="MFS_1"/>
    <property type="match status" value="2"/>
</dbReference>
<feature type="transmembrane region" description="Helical" evidence="6">
    <location>
        <begin position="247"/>
        <end position="266"/>
    </location>
</feature>
<evidence type="ECO:0000256" key="1">
    <source>
        <dbReference type="ARBA" id="ARBA00004651"/>
    </source>
</evidence>
<name>A0ABS8Z5E6_9PSEU</name>
<dbReference type="InterPro" id="IPR020846">
    <property type="entry name" value="MFS_dom"/>
</dbReference>
<comment type="subcellular location">
    <subcellularLocation>
        <location evidence="1">Cell membrane</location>
        <topology evidence="1">Multi-pass membrane protein</topology>
    </subcellularLocation>
</comment>
<keyword evidence="5 6" id="KW-0472">Membrane</keyword>
<evidence type="ECO:0000313" key="9">
    <source>
        <dbReference type="Proteomes" id="UP001521150"/>
    </source>
</evidence>
<feature type="transmembrane region" description="Helical" evidence="6">
    <location>
        <begin position="138"/>
        <end position="161"/>
    </location>
</feature>
<comment type="caution">
    <text evidence="8">The sequence shown here is derived from an EMBL/GenBank/DDBJ whole genome shotgun (WGS) entry which is preliminary data.</text>
</comment>
<evidence type="ECO:0000256" key="4">
    <source>
        <dbReference type="ARBA" id="ARBA00022989"/>
    </source>
</evidence>
<dbReference type="EMBL" id="JAJVCN010000001">
    <property type="protein sequence ID" value="MCE7003075.1"/>
    <property type="molecule type" value="Genomic_DNA"/>
</dbReference>
<evidence type="ECO:0000256" key="6">
    <source>
        <dbReference type="SAM" id="Phobius"/>
    </source>
</evidence>
<evidence type="ECO:0000256" key="2">
    <source>
        <dbReference type="ARBA" id="ARBA00022475"/>
    </source>
</evidence>
<dbReference type="InterPro" id="IPR011701">
    <property type="entry name" value="MFS"/>
</dbReference>
<feature type="transmembrane region" description="Helical" evidence="6">
    <location>
        <begin position="357"/>
        <end position="377"/>
    </location>
</feature>
<keyword evidence="3 6" id="KW-0812">Transmembrane</keyword>
<feature type="transmembrane region" description="Helical" evidence="6">
    <location>
        <begin position="12"/>
        <end position="33"/>
    </location>
</feature>
<accession>A0ABS8Z5E6</accession>
<sequence>MASALSTGPGLARTVLPGAAMIAVTFGLARYGYGLLLPEMQSDLRITANMAGLISSGAYFSYLAANFLVVWLTVRRSPQWAVGAAAGLAIVGMAVVGTAESAPMLAIGVLIAGAAAGLAFPPYADIVEHQVPRARRAFAWSTISSGTGWGVAIAGPIAIVAGDRWRFAWLVFVALAVGVGVLAVLRAPARGVIRHRPVQLNWSWFVCPRSGPLLGSAVLIGLGSSVWWAFSVDALREAGVAGTPARIVYTVAGAASILASLSGTVFDRLGLRAGYLGCVVLLTAALVLLGTATTNLPLVLIAAVLFGTSYNAVVAAHGIWSARVFAERPSAGLAAINTALTIGTIIGPTAAGALIDLAGYHTALIAAAVCAVLALACSPPARRSRNSVPR</sequence>
<feature type="transmembrane region" description="Helical" evidence="6">
    <location>
        <begin position="273"/>
        <end position="292"/>
    </location>
</feature>
<feature type="transmembrane region" description="Helical" evidence="6">
    <location>
        <begin position="80"/>
        <end position="99"/>
    </location>
</feature>
<dbReference type="PANTHER" id="PTHR43124:SF3">
    <property type="entry name" value="CHLORAMPHENICOL EFFLUX PUMP RV0191"/>
    <property type="match status" value="1"/>
</dbReference>
<dbReference type="Proteomes" id="UP001521150">
    <property type="component" value="Unassembled WGS sequence"/>
</dbReference>
<proteinExistence type="predicted"/>
<dbReference type="InterPro" id="IPR050189">
    <property type="entry name" value="MFS_Efflux_Transporters"/>
</dbReference>
<keyword evidence="2" id="KW-1003">Cell membrane</keyword>
<reference evidence="8 9" key="1">
    <citation type="submission" date="2021-12" db="EMBL/GenBank/DDBJ databases">
        <title>Genome sequence of Kibdelosporangium philippinense ATCC 49844.</title>
        <authorList>
            <person name="Fedorov E.A."/>
            <person name="Omeragic M."/>
            <person name="Shalygina K.F."/>
            <person name="Maclea K.S."/>
        </authorList>
    </citation>
    <scope>NUCLEOTIDE SEQUENCE [LARGE SCALE GENOMIC DNA]</scope>
    <source>
        <strain evidence="8 9">ATCC 49844</strain>
    </source>
</reference>
<gene>
    <name evidence="8" type="ORF">LWC34_09575</name>
</gene>
<evidence type="ECO:0000259" key="7">
    <source>
        <dbReference type="PROSITE" id="PS50850"/>
    </source>
</evidence>
<feature type="transmembrane region" description="Helical" evidence="6">
    <location>
        <begin position="298"/>
        <end position="320"/>
    </location>
</feature>